<gene>
    <name evidence="1" type="ORF">B0H67DRAFT_647389</name>
</gene>
<dbReference type="EMBL" id="JAUKUA010000005">
    <property type="protein sequence ID" value="KAK0712071.1"/>
    <property type="molecule type" value="Genomic_DNA"/>
</dbReference>
<reference evidence="1" key="1">
    <citation type="submission" date="2023-06" db="EMBL/GenBank/DDBJ databases">
        <title>Genome-scale phylogeny and comparative genomics of the fungal order Sordariales.</title>
        <authorList>
            <consortium name="Lawrence Berkeley National Laboratory"/>
            <person name="Hensen N."/>
            <person name="Bonometti L."/>
            <person name="Westerberg I."/>
            <person name="Brannstrom I.O."/>
            <person name="Guillou S."/>
            <person name="Cros-Aarteil S."/>
            <person name="Calhoun S."/>
            <person name="Haridas S."/>
            <person name="Kuo A."/>
            <person name="Mondo S."/>
            <person name="Pangilinan J."/>
            <person name="Riley R."/>
            <person name="Labutti K."/>
            <person name="Andreopoulos B."/>
            <person name="Lipzen A."/>
            <person name="Chen C."/>
            <person name="Yanf M."/>
            <person name="Daum C."/>
            <person name="Ng V."/>
            <person name="Clum A."/>
            <person name="Steindorff A."/>
            <person name="Ohm R."/>
            <person name="Martin F."/>
            <person name="Silar P."/>
            <person name="Natvig D."/>
            <person name="Lalanne C."/>
            <person name="Gautier V."/>
            <person name="Ament-Velasquez S.L."/>
            <person name="Kruys A."/>
            <person name="Hutchinson M.I."/>
            <person name="Powell A.J."/>
            <person name="Barry K."/>
            <person name="Miller A.N."/>
            <person name="Grigoriev I.V."/>
            <person name="Debuchy R."/>
            <person name="Gladieux P."/>
            <person name="Thoren M.H."/>
            <person name="Johannesson H."/>
        </authorList>
    </citation>
    <scope>NUCLEOTIDE SEQUENCE</scope>
    <source>
        <strain evidence="1">SMH4607-1</strain>
    </source>
</reference>
<sequence>MKSHSFLYNCELCGESLEVDKSIGYAAAKSKRGNLKHKCKPGAPHGDLEMVNERQVEQLNKLGHVKSINVQERLRRTYEIFGKPILDSYYIQPVPMTTLTQPVTEDRSWIPGFGPVEVAGVEIPPQTQGLTAEAVSLNQDLQDRAERYAISGGATVPGSDSGYITMSDLCINTETASTGQDPGLVNAWRGSLVNLFAAGEWSNPGAPPPDTGHSLFDLDIQDDLVEDGNMGAY</sequence>
<proteinExistence type="predicted"/>
<accession>A0AA40DSR7</accession>
<comment type="caution">
    <text evidence="1">The sequence shown here is derived from an EMBL/GenBank/DDBJ whole genome shotgun (WGS) entry which is preliminary data.</text>
</comment>
<organism evidence="1 2">
    <name type="scientific">Lasiosphaeris hirsuta</name>
    <dbReference type="NCBI Taxonomy" id="260670"/>
    <lineage>
        <taxon>Eukaryota</taxon>
        <taxon>Fungi</taxon>
        <taxon>Dikarya</taxon>
        <taxon>Ascomycota</taxon>
        <taxon>Pezizomycotina</taxon>
        <taxon>Sordariomycetes</taxon>
        <taxon>Sordariomycetidae</taxon>
        <taxon>Sordariales</taxon>
        <taxon>Lasiosphaeriaceae</taxon>
        <taxon>Lasiosphaeris</taxon>
    </lineage>
</organism>
<evidence type="ECO:0000313" key="1">
    <source>
        <dbReference type="EMBL" id="KAK0712071.1"/>
    </source>
</evidence>
<keyword evidence="2" id="KW-1185">Reference proteome</keyword>
<protein>
    <submittedName>
        <fullName evidence="1">Uncharacterized protein</fullName>
    </submittedName>
</protein>
<evidence type="ECO:0000313" key="2">
    <source>
        <dbReference type="Proteomes" id="UP001172102"/>
    </source>
</evidence>
<dbReference type="Proteomes" id="UP001172102">
    <property type="component" value="Unassembled WGS sequence"/>
</dbReference>
<dbReference type="AlphaFoldDB" id="A0AA40DSR7"/>
<name>A0AA40DSR7_9PEZI</name>